<gene>
    <name evidence="2" type="ORF">GQ43DRAFT_343927</name>
</gene>
<evidence type="ECO:0000256" key="1">
    <source>
        <dbReference type="SAM" id="MobiDB-lite"/>
    </source>
</evidence>
<organism evidence="2 3">
    <name type="scientific">Delitschia confertaspora ATCC 74209</name>
    <dbReference type="NCBI Taxonomy" id="1513339"/>
    <lineage>
        <taxon>Eukaryota</taxon>
        <taxon>Fungi</taxon>
        <taxon>Dikarya</taxon>
        <taxon>Ascomycota</taxon>
        <taxon>Pezizomycotina</taxon>
        <taxon>Dothideomycetes</taxon>
        <taxon>Pleosporomycetidae</taxon>
        <taxon>Pleosporales</taxon>
        <taxon>Delitschiaceae</taxon>
        <taxon>Delitschia</taxon>
    </lineage>
</organism>
<reference evidence="2" key="1">
    <citation type="journal article" date="2020" name="Stud. Mycol.">
        <title>101 Dothideomycetes genomes: a test case for predicting lifestyles and emergence of pathogens.</title>
        <authorList>
            <person name="Haridas S."/>
            <person name="Albert R."/>
            <person name="Binder M."/>
            <person name="Bloem J."/>
            <person name="Labutti K."/>
            <person name="Salamov A."/>
            <person name="Andreopoulos B."/>
            <person name="Baker S."/>
            <person name="Barry K."/>
            <person name="Bills G."/>
            <person name="Bluhm B."/>
            <person name="Cannon C."/>
            <person name="Castanera R."/>
            <person name="Culley D."/>
            <person name="Daum C."/>
            <person name="Ezra D."/>
            <person name="Gonzalez J."/>
            <person name="Henrissat B."/>
            <person name="Kuo A."/>
            <person name="Liang C."/>
            <person name="Lipzen A."/>
            <person name="Lutzoni F."/>
            <person name="Magnuson J."/>
            <person name="Mondo S."/>
            <person name="Nolan M."/>
            <person name="Ohm R."/>
            <person name="Pangilinan J."/>
            <person name="Park H.-J."/>
            <person name="Ramirez L."/>
            <person name="Alfaro M."/>
            <person name="Sun H."/>
            <person name="Tritt A."/>
            <person name="Yoshinaga Y."/>
            <person name="Zwiers L.-H."/>
            <person name="Turgeon B."/>
            <person name="Goodwin S."/>
            <person name="Spatafora J."/>
            <person name="Crous P."/>
            <person name="Grigoriev I."/>
        </authorList>
    </citation>
    <scope>NUCLEOTIDE SEQUENCE</scope>
    <source>
        <strain evidence="2">ATCC 74209</strain>
    </source>
</reference>
<dbReference type="EMBL" id="ML993964">
    <property type="protein sequence ID" value="KAF2201715.1"/>
    <property type="molecule type" value="Genomic_DNA"/>
</dbReference>
<dbReference type="Proteomes" id="UP000799536">
    <property type="component" value="Unassembled WGS sequence"/>
</dbReference>
<feature type="non-terminal residue" evidence="2">
    <location>
        <position position="1"/>
    </location>
</feature>
<feature type="region of interest" description="Disordered" evidence="1">
    <location>
        <begin position="1"/>
        <end position="38"/>
    </location>
</feature>
<comment type="caution">
    <text evidence="2">The sequence shown here is derived from an EMBL/GenBank/DDBJ whole genome shotgun (WGS) entry which is preliminary data.</text>
</comment>
<dbReference type="AlphaFoldDB" id="A0A9P4JMB5"/>
<sequence>SSTSANPLSSEGAIGSKFNPGGPIGSIGQKVGGPLDKEGAIGSQFDAAKGGLAGKVESMLGGP</sequence>
<keyword evidence="3" id="KW-1185">Reference proteome</keyword>
<evidence type="ECO:0000313" key="3">
    <source>
        <dbReference type="Proteomes" id="UP000799536"/>
    </source>
</evidence>
<protein>
    <submittedName>
        <fullName evidence="2">Uncharacterized protein</fullName>
    </submittedName>
</protein>
<accession>A0A9P4JMB5</accession>
<name>A0A9P4JMB5_9PLEO</name>
<evidence type="ECO:0000313" key="2">
    <source>
        <dbReference type="EMBL" id="KAF2201715.1"/>
    </source>
</evidence>
<proteinExistence type="predicted"/>
<feature type="non-terminal residue" evidence="2">
    <location>
        <position position="63"/>
    </location>
</feature>
<dbReference type="OrthoDB" id="5278621at2759"/>